<evidence type="ECO:0000313" key="3">
    <source>
        <dbReference type="EMBL" id="KAK6170738.1"/>
    </source>
</evidence>
<comment type="caution">
    <text evidence="3">The sequence shown here is derived from an EMBL/GenBank/DDBJ whole genome shotgun (WGS) entry which is preliminary data.</text>
</comment>
<dbReference type="EMBL" id="JAZGQO010000014">
    <property type="protein sequence ID" value="KAK6170738.1"/>
    <property type="molecule type" value="Genomic_DNA"/>
</dbReference>
<feature type="domain" description="VWFA" evidence="2">
    <location>
        <begin position="977"/>
        <end position="1154"/>
    </location>
</feature>
<dbReference type="AlphaFoldDB" id="A0AAN8J8L0"/>
<sequence length="1219" mass="139224">MSDLFSFSRRSFKEALKEESEEEEKADSVKLEDDEEEDEDDNDEDGENFDEIYRGERLKPWIPINIGNAKPPLPLTVTKVNQTNALQTVANTDTVVSAEGQTSEEWLRTHSIEYQKLTLQDLVDKGKIGRLHPDKQTGRVNQHIQFDAMDVNEFEYRLNTGIEQYTKRIKWLLQGSKRVFGNVGGQKIGVCIDASEVSLGYGRLSALKESLIHLIDEQLSKRSAIYLMSFGSEIDPLWPVVRDVNPRVIEDAKEWAMRLMPSGGCNALKALKKVMKMKDLDTIVLILGSVPDQMSEIICEYCHQLGVGRDLPIHTVAYDCSDHMTNITLRNLADTSRGRYHCYTANCEEQIYSGTDISLLLKEIHKAQDILSKIKEMRQGMMGTALISIMNEISAEVAKLPQSRFLPRPPGHEDPLRIEVPKFHIRGSRDWLKQHGLKAKRLHLYQVLAPNAYSFKEEFIPIINKAVQSQVHGKAMVQFPWHDGSIKNIHVNMSQLFEYQKQLKAVVSLFERRVDWLATGSRRIFGTITEKNVVILIDSSVSNINYLVHMQHSLRLLMEQQIANKEYFNIISFGSECKSWKPTMVKPTPQNLQDAWKFVLDLQCSGSRNFLSAYRKAVENDNEIKHQINVQGVYLFTSGVPDQTQDVTSAYIEEMYCGRHIQLHCILFNVDDYNAEGAIPGRYANITRTAECLRNLAHCSNGRFHWFRETGIIESDDIQDINTEIDKALNFSTKCAMLVDSVKKKYNDKFSHPHMEEIKALPPPPSFKMKALPPSPQKHRVEDSYKVVRVRPSSAKRDNLESQTPKPPMKGRPTSAKDPMQRVHTNGRRVTTSHFFIDDKKNNIGSVIEKYPNQKSVRKSFVRPIIPECEDYVTSKQWMRMFSLSKLHLDLNRFVSGPDCKHVEKGVKSLHKSVSAKYCNIFPSINIKGTIKHLQLLPHEMEEFEANVEKVLFRYLKRLQWLLSGSRRVFGSIVHKRCVFLIDTSGSMMTSMEELKKELAALMWEQLHNNDIEFNLIRFSGDCEKWRQNIQLATEENCHDAVAWTASLSAEGNTCTLEALQLAFEDPDIDAVYMLTDGKPDTSTSLVLRELMAMNEERNIPVNTISFNCSDSTANSFLQLLANETGGRYHRCHHNFDAQLFAHKLLSEGLGDTEYPHLPSFEGDDLKRLGSEISLARKYLAQSRTFRALYKAHNQDKQINSARAASMPLLSSRPKSAVR</sequence>
<dbReference type="SUPFAM" id="SSF53300">
    <property type="entry name" value="vWA-like"/>
    <property type="match status" value="3"/>
</dbReference>
<dbReference type="PROSITE" id="PS50234">
    <property type="entry name" value="VWFA"/>
    <property type="match status" value="1"/>
</dbReference>
<evidence type="ECO:0000256" key="1">
    <source>
        <dbReference type="SAM" id="MobiDB-lite"/>
    </source>
</evidence>
<evidence type="ECO:0000259" key="2">
    <source>
        <dbReference type="PROSITE" id="PS50234"/>
    </source>
</evidence>
<accession>A0AAN8J8L0</accession>
<feature type="region of interest" description="Disordered" evidence="1">
    <location>
        <begin position="12"/>
        <end position="49"/>
    </location>
</feature>
<dbReference type="PANTHER" id="PTHR46478:SF1">
    <property type="entry name" value="VON WILLEBRAND FACTOR A DOMAIN-CONTAINING PROTEIN 3A"/>
    <property type="match status" value="1"/>
</dbReference>
<evidence type="ECO:0000313" key="4">
    <source>
        <dbReference type="Proteomes" id="UP001347796"/>
    </source>
</evidence>
<dbReference type="Proteomes" id="UP001347796">
    <property type="component" value="Unassembled WGS sequence"/>
</dbReference>
<organism evidence="3 4">
    <name type="scientific">Patella caerulea</name>
    <name type="common">Rayed Mediterranean limpet</name>
    <dbReference type="NCBI Taxonomy" id="87958"/>
    <lineage>
        <taxon>Eukaryota</taxon>
        <taxon>Metazoa</taxon>
        <taxon>Spiralia</taxon>
        <taxon>Lophotrochozoa</taxon>
        <taxon>Mollusca</taxon>
        <taxon>Gastropoda</taxon>
        <taxon>Patellogastropoda</taxon>
        <taxon>Patelloidea</taxon>
        <taxon>Patellidae</taxon>
        <taxon>Patella</taxon>
    </lineage>
</organism>
<gene>
    <name evidence="3" type="ORF">SNE40_019053</name>
</gene>
<feature type="region of interest" description="Disordered" evidence="1">
    <location>
        <begin position="757"/>
        <end position="824"/>
    </location>
</feature>
<feature type="compositionally biased region" description="Acidic residues" evidence="1">
    <location>
        <begin position="32"/>
        <end position="49"/>
    </location>
</feature>
<dbReference type="Pfam" id="PF13768">
    <property type="entry name" value="VWA_3"/>
    <property type="match status" value="3"/>
</dbReference>
<keyword evidence="4" id="KW-1185">Reference proteome</keyword>
<dbReference type="PANTHER" id="PTHR46478">
    <property type="entry name" value="VON WILLEBRAND FACTOR A DOMAIN-CONTAINING PROTEIN 3A"/>
    <property type="match status" value="1"/>
</dbReference>
<reference evidence="3 4" key="1">
    <citation type="submission" date="2024-01" db="EMBL/GenBank/DDBJ databases">
        <title>The genome of the rayed Mediterranean limpet Patella caerulea (Linnaeus, 1758).</title>
        <authorList>
            <person name="Anh-Thu Weber A."/>
            <person name="Halstead-Nussloch G."/>
        </authorList>
    </citation>
    <scope>NUCLEOTIDE SEQUENCE [LARGE SCALE GENOMIC DNA]</scope>
    <source>
        <strain evidence="3">AATW-2023a</strain>
        <tissue evidence="3">Whole specimen</tissue>
    </source>
</reference>
<protein>
    <recommendedName>
        <fullName evidence="2">VWFA domain-containing protein</fullName>
    </recommendedName>
</protein>
<name>A0AAN8J8L0_PATCE</name>
<dbReference type="SMART" id="SM00327">
    <property type="entry name" value="VWA"/>
    <property type="match status" value="2"/>
</dbReference>
<dbReference type="InterPro" id="IPR036465">
    <property type="entry name" value="vWFA_dom_sf"/>
</dbReference>
<proteinExistence type="predicted"/>
<dbReference type="InterPro" id="IPR002035">
    <property type="entry name" value="VWF_A"/>
</dbReference>
<dbReference type="Gene3D" id="3.40.50.410">
    <property type="entry name" value="von Willebrand factor, type A domain"/>
    <property type="match status" value="3"/>
</dbReference>